<feature type="signal peptide" evidence="5">
    <location>
        <begin position="1"/>
        <end position="16"/>
    </location>
</feature>
<feature type="domain" description="C1q" evidence="6">
    <location>
        <begin position="138"/>
        <end position="272"/>
    </location>
</feature>
<dbReference type="PANTHER" id="PTHR22923:SF113">
    <property type="entry name" value="COMPLEMENT C1Q-LIKE PROTEIN 4"/>
    <property type="match status" value="1"/>
</dbReference>
<keyword evidence="4" id="KW-0175">Coiled coil</keyword>
<dbReference type="PANTHER" id="PTHR22923">
    <property type="entry name" value="CEREBELLIN-RELATED"/>
    <property type="match status" value="1"/>
</dbReference>
<keyword evidence="2" id="KW-0964">Secreted</keyword>
<proteinExistence type="predicted"/>
<name>A0AAE0WA24_9BIVA</name>
<evidence type="ECO:0000313" key="8">
    <source>
        <dbReference type="Proteomes" id="UP001195483"/>
    </source>
</evidence>
<dbReference type="InterPro" id="IPR050822">
    <property type="entry name" value="Cerebellin_Synaptic_Org"/>
</dbReference>
<dbReference type="PRINTS" id="PR00007">
    <property type="entry name" value="COMPLEMNTC1Q"/>
</dbReference>
<dbReference type="PROSITE" id="PS50871">
    <property type="entry name" value="C1Q"/>
    <property type="match status" value="1"/>
</dbReference>
<reference evidence="7" key="3">
    <citation type="submission" date="2023-05" db="EMBL/GenBank/DDBJ databases">
        <authorList>
            <person name="Smith C.H."/>
        </authorList>
    </citation>
    <scope>NUCLEOTIDE SEQUENCE</scope>
    <source>
        <strain evidence="7">CHS0354</strain>
        <tissue evidence="7">Mantle</tissue>
    </source>
</reference>
<dbReference type="EMBL" id="JAEAOA010001111">
    <property type="protein sequence ID" value="KAK3606614.1"/>
    <property type="molecule type" value="Genomic_DNA"/>
</dbReference>
<gene>
    <name evidence="7" type="ORF">CHS0354_018003</name>
</gene>
<evidence type="ECO:0000256" key="4">
    <source>
        <dbReference type="SAM" id="Coils"/>
    </source>
</evidence>
<dbReference type="SMART" id="SM00110">
    <property type="entry name" value="C1Q"/>
    <property type="match status" value="1"/>
</dbReference>
<feature type="coiled-coil region" evidence="4">
    <location>
        <begin position="19"/>
        <end position="74"/>
    </location>
</feature>
<comment type="caution">
    <text evidence="7">The sequence shown here is derived from an EMBL/GenBank/DDBJ whole genome shotgun (WGS) entry which is preliminary data.</text>
</comment>
<evidence type="ECO:0000256" key="5">
    <source>
        <dbReference type="SAM" id="SignalP"/>
    </source>
</evidence>
<dbReference type="GO" id="GO:0005576">
    <property type="term" value="C:extracellular region"/>
    <property type="evidence" value="ECO:0007669"/>
    <property type="project" value="UniProtKB-SubCell"/>
</dbReference>
<reference evidence="7" key="2">
    <citation type="journal article" date="2021" name="Genome Biol. Evol.">
        <title>Developing a high-quality reference genome for a parasitic bivalve with doubly uniparental inheritance (Bivalvia: Unionida).</title>
        <authorList>
            <person name="Smith C.H."/>
        </authorList>
    </citation>
    <scope>NUCLEOTIDE SEQUENCE</scope>
    <source>
        <strain evidence="7">CHS0354</strain>
        <tissue evidence="7">Mantle</tissue>
    </source>
</reference>
<keyword evidence="3 5" id="KW-0732">Signal</keyword>
<organism evidence="7 8">
    <name type="scientific">Potamilus streckersoni</name>
    <dbReference type="NCBI Taxonomy" id="2493646"/>
    <lineage>
        <taxon>Eukaryota</taxon>
        <taxon>Metazoa</taxon>
        <taxon>Spiralia</taxon>
        <taxon>Lophotrochozoa</taxon>
        <taxon>Mollusca</taxon>
        <taxon>Bivalvia</taxon>
        <taxon>Autobranchia</taxon>
        <taxon>Heteroconchia</taxon>
        <taxon>Palaeoheterodonta</taxon>
        <taxon>Unionida</taxon>
        <taxon>Unionoidea</taxon>
        <taxon>Unionidae</taxon>
        <taxon>Ambleminae</taxon>
        <taxon>Lampsilini</taxon>
        <taxon>Potamilus</taxon>
    </lineage>
</organism>
<dbReference type="AlphaFoldDB" id="A0AAE0WA24"/>
<evidence type="ECO:0000256" key="1">
    <source>
        <dbReference type="ARBA" id="ARBA00004613"/>
    </source>
</evidence>
<dbReference type="InterPro" id="IPR001073">
    <property type="entry name" value="C1q_dom"/>
</dbReference>
<accession>A0AAE0WA24</accession>
<dbReference type="SUPFAM" id="SSF49842">
    <property type="entry name" value="TNF-like"/>
    <property type="match status" value="1"/>
</dbReference>
<reference evidence="7" key="1">
    <citation type="journal article" date="2021" name="Genome Biol. Evol.">
        <title>A High-Quality Reference Genome for a Parasitic Bivalve with Doubly Uniparental Inheritance (Bivalvia: Unionida).</title>
        <authorList>
            <person name="Smith C.H."/>
        </authorList>
    </citation>
    <scope>NUCLEOTIDE SEQUENCE</scope>
    <source>
        <strain evidence="7">CHS0354</strain>
    </source>
</reference>
<sequence length="274" mass="30762">MKTVSIICVLVIPTRAIVLAQDTTVIESLLRTVAELEKKHQECSSYQSNMLLEMTYVKAKLEQSERRISELEDIVFNVRFDEYSDTVRVPLENDTVDKTTNEALTKFTKEEEQNCSIPELKKTISNEPGIARRKRLGIAMKQIAFCATFADIAVQVHVNEIIRFNIVSENDGNVFNKQTGIFTCPLSGTYFFTVSLMTQSGYEMTVHLMVNGEIKANSFASGSTNWDQGCISSIVRCEAGQNVWIGVRSGTQLYGDYYTSFSGFFLWGDATGSR</sequence>
<evidence type="ECO:0000313" key="7">
    <source>
        <dbReference type="EMBL" id="KAK3606614.1"/>
    </source>
</evidence>
<evidence type="ECO:0000259" key="6">
    <source>
        <dbReference type="PROSITE" id="PS50871"/>
    </source>
</evidence>
<keyword evidence="8" id="KW-1185">Reference proteome</keyword>
<dbReference type="InterPro" id="IPR008983">
    <property type="entry name" value="Tumour_necrosis_fac-like_dom"/>
</dbReference>
<dbReference type="Gene3D" id="2.60.120.40">
    <property type="match status" value="1"/>
</dbReference>
<feature type="chain" id="PRO_5042013075" description="C1q domain-containing protein" evidence="5">
    <location>
        <begin position="17"/>
        <end position="274"/>
    </location>
</feature>
<protein>
    <recommendedName>
        <fullName evidence="6">C1q domain-containing protein</fullName>
    </recommendedName>
</protein>
<evidence type="ECO:0000256" key="3">
    <source>
        <dbReference type="ARBA" id="ARBA00022729"/>
    </source>
</evidence>
<dbReference type="Pfam" id="PF00386">
    <property type="entry name" value="C1q"/>
    <property type="match status" value="1"/>
</dbReference>
<evidence type="ECO:0000256" key="2">
    <source>
        <dbReference type="ARBA" id="ARBA00022525"/>
    </source>
</evidence>
<dbReference type="Proteomes" id="UP001195483">
    <property type="component" value="Unassembled WGS sequence"/>
</dbReference>
<comment type="subcellular location">
    <subcellularLocation>
        <location evidence="1">Secreted</location>
    </subcellularLocation>
</comment>